<protein>
    <recommendedName>
        <fullName evidence="1">Tc1-like transposase DDE domain-containing protein</fullName>
    </recommendedName>
</protein>
<organism evidence="2 3">
    <name type="scientific">Brooklawnia propionicigenes</name>
    <dbReference type="NCBI Taxonomy" id="3041175"/>
    <lineage>
        <taxon>Bacteria</taxon>
        <taxon>Bacillati</taxon>
        <taxon>Actinomycetota</taxon>
        <taxon>Actinomycetes</taxon>
        <taxon>Propionibacteriales</taxon>
        <taxon>Propionibacteriaceae</taxon>
        <taxon>Brooklawnia</taxon>
    </lineage>
</organism>
<evidence type="ECO:0000313" key="2">
    <source>
        <dbReference type="EMBL" id="BEH02792.1"/>
    </source>
</evidence>
<sequence length="123" mass="14067">MTTEPYASARRVFWVVDNGSSHNGARSVERMRQAWPIATLVHLPVHASWLNQVEIYFSILQRKAISTGDFANLDDLAARILAFQQRYNTTASPFDWKYTRGDLNGYLTPLRRHDTTEPTQKAA</sequence>
<proteinExistence type="predicted"/>
<dbReference type="Proteomes" id="UP001431656">
    <property type="component" value="Chromosome"/>
</dbReference>
<dbReference type="RefSeq" id="WP_286264711.1">
    <property type="nucleotide sequence ID" value="NZ_AP028056.1"/>
</dbReference>
<dbReference type="KEGG" id="broo:brsh051_20730"/>
<dbReference type="Pfam" id="PF13358">
    <property type="entry name" value="DDE_3"/>
    <property type="match status" value="1"/>
</dbReference>
<accession>A0AAN0K7D6</accession>
<gene>
    <name evidence="2" type="ORF">brsh051_20730</name>
</gene>
<evidence type="ECO:0000259" key="1">
    <source>
        <dbReference type="Pfam" id="PF13358"/>
    </source>
</evidence>
<keyword evidence="3" id="KW-1185">Reference proteome</keyword>
<dbReference type="EMBL" id="AP028056">
    <property type="protein sequence ID" value="BEH02792.1"/>
    <property type="molecule type" value="Genomic_DNA"/>
</dbReference>
<reference evidence="2" key="1">
    <citation type="journal article" date="2024" name="Int. J. Syst. Evol. Microbiol.">
        <title>Brooklawnia propionicigenes sp. nov., a facultatively anaerobic, propionate-producing bacterium isolated from a methanogenic reactor treating waste from cattle farms.</title>
        <authorList>
            <person name="Akita Y."/>
            <person name="Ueki A."/>
            <person name="Tonouchi A."/>
            <person name="Sugawara Y."/>
            <person name="Honma S."/>
            <person name="Kaku N."/>
            <person name="Ueki K."/>
        </authorList>
    </citation>
    <scope>NUCLEOTIDE SEQUENCE</scope>
    <source>
        <strain evidence="2">SH051</strain>
    </source>
</reference>
<name>A0AAN0K7D6_9ACTN</name>
<feature type="domain" description="Tc1-like transposase DDE" evidence="1">
    <location>
        <begin position="4"/>
        <end position="76"/>
    </location>
</feature>
<dbReference type="InterPro" id="IPR038717">
    <property type="entry name" value="Tc1-like_DDE_dom"/>
</dbReference>
<evidence type="ECO:0000313" key="3">
    <source>
        <dbReference type="Proteomes" id="UP001431656"/>
    </source>
</evidence>
<dbReference type="AlphaFoldDB" id="A0AAN0K7D6"/>